<evidence type="ECO:0000313" key="2">
    <source>
        <dbReference type="Proteomes" id="UP000263881"/>
    </source>
</evidence>
<proteinExistence type="predicted"/>
<protein>
    <submittedName>
        <fullName evidence="1">Uncharacterized protein</fullName>
    </submittedName>
</protein>
<dbReference type="RefSeq" id="WP_085650716.1">
    <property type="nucleotide sequence ID" value="NZ_CP023009.1"/>
</dbReference>
<keyword evidence="2" id="KW-1185">Reference proteome</keyword>
<reference evidence="1 2" key="1">
    <citation type="submission" date="2017-08" db="EMBL/GenBank/DDBJ databases">
        <title>Comparative genomics of bacteria isolated from necrotic lesions of AOD affected trees.</title>
        <authorList>
            <person name="Doonan J."/>
            <person name="Denman S."/>
            <person name="McDonald J.E."/>
        </authorList>
    </citation>
    <scope>NUCLEOTIDE SEQUENCE [LARGE SCALE GENOMIC DNA]</scope>
    <source>
        <strain evidence="1 2">477</strain>
    </source>
</reference>
<accession>A0AAD0SES3</accession>
<evidence type="ECO:0000313" key="1">
    <source>
        <dbReference type="EMBL" id="AXW86520.1"/>
    </source>
</evidence>
<sequence>MAHSESGHQRDDATHVLVRELLKAIGVDQGRINAIFQGAPMYAHDGLLDSVNLISLIAVLSDRYEAHGRLTGELFDLMDENVFDAFHTLDTLTRFLHQKTCHG</sequence>
<gene>
    <name evidence="1" type="ORF">CKQ53_05640</name>
</gene>
<dbReference type="Proteomes" id="UP000263881">
    <property type="component" value="Chromosome"/>
</dbReference>
<dbReference type="KEGG" id="lbq:CKQ53_05640"/>
<organism evidence="1 2">
    <name type="scientific">Lonsdalea britannica</name>
    <dbReference type="NCBI Taxonomy" id="1082704"/>
    <lineage>
        <taxon>Bacteria</taxon>
        <taxon>Pseudomonadati</taxon>
        <taxon>Pseudomonadota</taxon>
        <taxon>Gammaproteobacteria</taxon>
        <taxon>Enterobacterales</taxon>
        <taxon>Pectobacteriaceae</taxon>
        <taxon>Lonsdalea</taxon>
    </lineage>
</organism>
<name>A0AAD0SES3_9GAMM</name>
<dbReference type="EMBL" id="CP023009">
    <property type="protein sequence ID" value="AXW86520.1"/>
    <property type="molecule type" value="Genomic_DNA"/>
</dbReference>
<dbReference type="AlphaFoldDB" id="A0AAD0SES3"/>